<dbReference type="InterPro" id="IPR036736">
    <property type="entry name" value="ACP-like_sf"/>
</dbReference>
<keyword evidence="3" id="KW-1185">Reference proteome</keyword>
<sequence>MTAQTSQPADRTGPARSTIDQTLRAILRDVLGLSEARTAELKPESGLFGHLPELDSQAVADLLTEMEDRFDIVIEDDEIDGDHLETYGGLLALAEAKTVAS</sequence>
<evidence type="ECO:0000313" key="3">
    <source>
        <dbReference type="Proteomes" id="UP000254101"/>
    </source>
</evidence>
<reference evidence="2 3" key="1">
    <citation type="submission" date="2018-07" db="EMBL/GenBank/DDBJ databases">
        <title>Erythrobacter nanhaiensis sp. nov., a novel member of the genus Erythrobacter isolated from the South China Sea.</title>
        <authorList>
            <person name="Chen X."/>
            <person name="Liu J."/>
        </authorList>
    </citation>
    <scope>NUCLEOTIDE SEQUENCE [LARGE SCALE GENOMIC DNA]</scope>
    <source>
        <strain evidence="2 3">S-5</strain>
    </source>
</reference>
<name>A0A395LM80_9SPHN</name>
<dbReference type="InterPro" id="IPR009081">
    <property type="entry name" value="PP-bd_ACP"/>
</dbReference>
<accession>A0A395LM80</accession>
<gene>
    <name evidence="2" type="ORF">DL238_11400</name>
</gene>
<dbReference type="Proteomes" id="UP000254101">
    <property type="component" value="Unassembled WGS sequence"/>
</dbReference>
<organism evidence="2 3">
    <name type="scientific">Alteriqipengyuania lutimaris</name>
    <dbReference type="NCBI Taxonomy" id="1538146"/>
    <lineage>
        <taxon>Bacteria</taxon>
        <taxon>Pseudomonadati</taxon>
        <taxon>Pseudomonadota</taxon>
        <taxon>Alphaproteobacteria</taxon>
        <taxon>Sphingomonadales</taxon>
        <taxon>Erythrobacteraceae</taxon>
        <taxon>Alteriqipengyuania</taxon>
    </lineage>
</organism>
<dbReference type="SUPFAM" id="SSF47336">
    <property type="entry name" value="ACP-like"/>
    <property type="match status" value="1"/>
</dbReference>
<dbReference type="RefSeq" id="WP_115492370.1">
    <property type="nucleotide sequence ID" value="NZ_JACHWW010000001.1"/>
</dbReference>
<evidence type="ECO:0000259" key="1">
    <source>
        <dbReference type="PROSITE" id="PS50075"/>
    </source>
</evidence>
<dbReference type="EMBL" id="QRBB01000001">
    <property type="protein sequence ID" value="RDS78146.1"/>
    <property type="molecule type" value="Genomic_DNA"/>
</dbReference>
<dbReference type="Pfam" id="PF00550">
    <property type="entry name" value="PP-binding"/>
    <property type="match status" value="1"/>
</dbReference>
<evidence type="ECO:0000313" key="2">
    <source>
        <dbReference type="EMBL" id="RDS78146.1"/>
    </source>
</evidence>
<dbReference type="PROSITE" id="PS50075">
    <property type="entry name" value="CARRIER"/>
    <property type="match status" value="1"/>
</dbReference>
<proteinExistence type="predicted"/>
<comment type="caution">
    <text evidence="2">The sequence shown here is derived from an EMBL/GenBank/DDBJ whole genome shotgun (WGS) entry which is preliminary data.</text>
</comment>
<protein>
    <submittedName>
        <fullName evidence="2">Acyl carrier protein</fullName>
    </submittedName>
</protein>
<dbReference type="AlphaFoldDB" id="A0A395LM80"/>
<dbReference type="Gene3D" id="1.10.1200.10">
    <property type="entry name" value="ACP-like"/>
    <property type="match status" value="1"/>
</dbReference>
<feature type="domain" description="Carrier" evidence="1">
    <location>
        <begin position="17"/>
        <end position="98"/>
    </location>
</feature>
<dbReference type="OrthoDB" id="2626117at2"/>